<dbReference type="InterPro" id="IPR013149">
    <property type="entry name" value="ADH-like_C"/>
</dbReference>
<dbReference type="Pfam" id="PF08240">
    <property type="entry name" value="ADH_N"/>
    <property type="match status" value="1"/>
</dbReference>
<dbReference type="OrthoDB" id="1879366at2759"/>
<dbReference type="SUPFAM" id="SSF51735">
    <property type="entry name" value="NAD(P)-binding Rossmann-fold domains"/>
    <property type="match status" value="1"/>
</dbReference>
<dbReference type="Gene3D" id="3.40.50.720">
    <property type="entry name" value="NAD(P)-binding Rossmann-like Domain"/>
    <property type="match status" value="1"/>
</dbReference>
<evidence type="ECO:0000256" key="1">
    <source>
        <dbReference type="ARBA" id="ARBA00001947"/>
    </source>
</evidence>
<dbReference type="CDD" id="cd08297">
    <property type="entry name" value="CAD3"/>
    <property type="match status" value="1"/>
</dbReference>
<dbReference type="EMBL" id="SEOQ01000082">
    <property type="protein sequence ID" value="TFY70796.1"/>
    <property type="molecule type" value="Genomic_DNA"/>
</dbReference>
<dbReference type="FunFam" id="3.40.50.720:FF:000039">
    <property type="entry name" value="Alcohol dehydrogenase AdhP"/>
    <property type="match status" value="1"/>
</dbReference>
<dbReference type="GO" id="GO:0005737">
    <property type="term" value="C:cytoplasm"/>
    <property type="evidence" value="ECO:0007669"/>
    <property type="project" value="TreeGrafter"/>
</dbReference>
<feature type="domain" description="Enoyl reductase (ER)" evidence="8">
    <location>
        <begin position="103"/>
        <end position="433"/>
    </location>
</feature>
<dbReference type="Proteomes" id="UP000298327">
    <property type="component" value="Unassembled WGS sequence"/>
</dbReference>
<dbReference type="InterPro" id="IPR036291">
    <property type="entry name" value="NAD(P)-bd_dom_sf"/>
</dbReference>
<dbReference type="GO" id="GO:0046872">
    <property type="term" value="F:metal ion binding"/>
    <property type="evidence" value="ECO:0007669"/>
    <property type="project" value="UniProtKB-KW"/>
</dbReference>
<accession>A0A4Y9Z7F5</accession>
<dbReference type="Pfam" id="PF00107">
    <property type="entry name" value="ADH_zinc_N"/>
    <property type="match status" value="1"/>
</dbReference>
<comment type="similarity">
    <text evidence="2">Belongs to the zinc-containing alcohol dehydrogenase family.</text>
</comment>
<dbReference type="SUPFAM" id="SSF50129">
    <property type="entry name" value="GroES-like"/>
    <property type="match status" value="1"/>
</dbReference>
<comment type="cofactor">
    <cofactor evidence="1">
        <name>Zn(2+)</name>
        <dbReference type="ChEBI" id="CHEBI:29105"/>
    </cofactor>
</comment>
<dbReference type="InterPro" id="IPR020843">
    <property type="entry name" value="ER"/>
</dbReference>
<dbReference type="Gene3D" id="3.90.180.10">
    <property type="entry name" value="Medium-chain alcohol dehydrogenases, catalytic domain"/>
    <property type="match status" value="1"/>
</dbReference>
<keyword evidence="4" id="KW-0479">Metal-binding</keyword>
<dbReference type="STRING" id="205917.A0A4Y9Z7F5"/>
<dbReference type="GO" id="GO:0004022">
    <property type="term" value="F:alcohol dehydrogenase (NAD+) activity"/>
    <property type="evidence" value="ECO:0007669"/>
    <property type="project" value="UniProtKB-EC"/>
</dbReference>
<dbReference type="InterPro" id="IPR013154">
    <property type="entry name" value="ADH-like_N"/>
</dbReference>
<protein>
    <recommendedName>
        <fullName evidence="3">alcohol dehydrogenase</fullName>
        <ecNumber evidence="3">1.1.1.1</ecNumber>
    </recommendedName>
</protein>
<evidence type="ECO:0000256" key="4">
    <source>
        <dbReference type="ARBA" id="ARBA00022723"/>
    </source>
</evidence>
<dbReference type="SMART" id="SM00829">
    <property type="entry name" value="PKS_ER"/>
    <property type="match status" value="1"/>
</dbReference>
<evidence type="ECO:0000256" key="3">
    <source>
        <dbReference type="ARBA" id="ARBA00013190"/>
    </source>
</evidence>
<keyword evidence="7" id="KW-0520">NAD</keyword>
<dbReference type="AlphaFoldDB" id="A0A4Y9Z7F5"/>
<evidence type="ECO:0000256" key="6">
    <source>
        <dbReference type="ARBA" id="ARBA00023002"/>
    </source>
</evidence>
<comment type="caution">
    <text evidence="9">The sequence shown here is derived from an EMBL/GenBank/DDBJ whole genome shotgun (WGS) entry which is preliminary data.</text>
</comment>
<keyword evidence="6" id="KW-0560">Oxidoreductase</keyword>
<sequence>MFHKPLWASWTPVPGVARRSMNTILGRSYRPIIAMNPLISLRGSARLSTYKAALNHTSIRIARPAHLNPAILLSRAVHTNNMSFQIPKTQKAAVIVDKDAPIQVREDYPVIQPEQLAPGECLVKLECTGVCHTDLHAAKDDWPLYAIRPLIGGHEGVGTIVAIAANTPRSPVKLGDRVGIKWLADACGNCEQCRKGLEQSCSKAKYSGFNTDGTFSQYVKSWVAHVTPIPENLNSFEAASILCAGVTAYRAIKYCKLQSGDWIAIPGAGGGLGHLGVQYAKAQGLRVIAIDTGADKKELCLKLGADKWVDFKETKDIVKDIKDASGGLGPNAAIIVAANESAYTQAVDYLRAGGTLALVGLPNSKLGASIFFTVFKSITIIGSFVGNRQDAIEAVDIAAMGLVKCHYAQKPLSALKEVYEGLAEGKVVGRVVLGME</sequence>
<evidence type="ECO:0000313" key="9">
    <source>
        <dbReference type="EMBL" id="TFY70796.1"/>
    </source>
</evidence>
<evidence type="ECO:0000256" key="5">
    <source>
        <dbReference type="ARBA" id="ARBA00022833"/>
    </source>
</evidence>
<proteinExistence type="inferred from homology"/>
<dbReference type="PANTHER" id="PTHR42940:SF3">
    <property type="entry name" value="ALCOHOL DEHYDROGENASE 1-RELATED"/>
    <property type="match status" value="1"/>
</dbReference>
<evidence type="ECO:0000256" key="2">
    <source>
        <dbReference type="ARBA" id="ARBA00008072"/>
    </source>
</evidence>
<evidence type="ECO:0000256" key="7">
    <source>
        <dbReference type="ARBA" id="ARBA00023027"/>
    </source>
</evidence>
<dbReference type="EC" id="1.1.1.1" evidence="3"/>
<evidence type="ECO:0000259" key="8">
    <source>
        <dbReference type="SMART" id="SM00829"/>
    </source>
</evidence>
<reference evidence="9 10" key="1">
    <citation type="submission" date="2019-02" db="EMBL/GenBank/DDBJ databases">
        <title>Genome sequencing of the rare red list fungi Dentipellis fragilis.</title>
        <authorList>
            <person name="Buettner E."/>
            <person name="Kellner H."/>
        </authorList>
    </citation>
    <scope>NUCLEOTIDE SEQUENCE [LARGE SCALE GENOMIC DNA]</scope>
    <source>
        <strain evidence="9 10">DSM 105465</strain>
    </source>
</reference>
<name>A0A4Y9Z7F5_9AGAM</name>
<keyword evidence="5" id="KW-0862">Zinc</keyword>
<gene>
    <name evidence="9" type="ORF">EVG20_g2218</name>
</gene>
<keyword evidence="10" id="KW-1185">Reference proteome</keyword>
<dbReference type="InterPro" id="IPR011032">
    <property type="entry name" value="GroES-like_sf"/>
</dbReference>
<evidence type="ECO:0000313" key="10">
    <source>
        <dbReference type="Proteomes" id="UP000298327"/>
    </source>
</evidence>
<dbReference type="PANTHER" id="PTHR42940">
    <property type="entry name" value="ALCOHOL DEHYDROGENASE 1-RELATED"/>
    <property type="match status" value="1"/>
</dbReference>
<organism evidence="9 10">
    <name type="scientific">Dentipellis fragilis</name>
    <dbReference type="NCBI Taxonomy" id="205917"/>
    <lineage>
        <taxon>Eukaryota</taxon>
        <taxon>Fungi</taxon>
        <taxon>Dikarya</taxon>
        <taxon>Basidiomycota</taxon>
        <taxon>Agaricomycotina</taxon>
        <taxon>Agaricomycetes</taxon>
        <taxon>Russulales</taxon>
        <taxon>Hericiaceae</taxon>
        <taxon>Dentipellis</taxon>
    </lineage>
</organism>